<keyword evidence="6" id="KW-0472">Membrane</keyword>
<dbReference type="EMBL" id="JACBKZ010000014">
    <property type="protein sequence ID" value="KAF5934289.1"/>
    <property type="molecule type" value="Genomic_DNA"/>
</dbReference>
<dbReference type="Pfam" id="PF00560">
    <property type="entry name" value="LRR_1"/>
    <property type="match status" value="2"/>
</dbReference>
<evidence type="ECO:0000256" key="6">
    <source>
        <dbReference type="ARBA" id="ARBA00023136"/>
    </source>
</evidence>
<keyword evidence="5" id="KW-0677">Repeat</keyword>
<comment type="subcellular location">
    <subcellularLocation>
        <location evidence="1">Cell membrane</location>
    </subcellularLocation>
</comment>
<dbReference type="SUPFAM" id="SSF52047">
    <property type="entry name" value="RNI-like"/>
    <property type="match status" value="1"/>
</dbReference>
<reference evidence="8" key="1">
    <citation type="journal article" date="2020" name="Nat. Commun.">
        <title>Genome assembly of wild tea tree DASZ reveals pedigree and selection history of tea varieties.</title>
        <authorList>
            <person name="Zhang W."/>
            <person name="Zhang Y."/>
            <person name="Qiu H."/>
            <person name="Guo Y."/>
            <person name="Wan H."/>
            <person name="Zhang X."/>
            <person name="Scossa F."/>
            <person name="Alseekh S."/>
            <person name="Zhang Q."/>
            <person name="Wang P."/>
            <person name="Xu L."/>
            <person name="Schmidt M.H."/>
            <person name="Jia X."/>
            <person name="Li D."/>
            <person name="Zhu A."/>
            <person name="Guo F."/>
            <person name="Chen W."/>
            <person name="Ni D."/>
            <person name="Usadel B."/>
            <person name="Fernie A.R."/>
            <person name="Wen W."/>
        </authorList>
    </citation>
    <scope>NUCLEOTIDE SEQUENCE [LARGE SCALE GENOMIC DNA]</scope>
    <source>
        <strain evidence="8">cv. G240</strain>
    </source>
</reference>
<keyword evidence="8" id="KW-1185">Reference proteome</keyword>
<dbReference type="GO" id="GO:0051707">
    <property type="term" value="P:response to other organism"/>
    <property type="evidence" value="ECO:0007669"/>
    <property type="project" value="UniProtKB-ARBA"/>
</dbReference>
<gene>
    <name evidence="7" type="ORF">HYC85_030460</name>
</gene>
<dbReference type="InterPro" id="IPR053211">
    <property type="entry name" value="DNA_repair-toleration"/>
</dbReference>
<evidence type="ECO:0000256" key="3">
    <source>
        <dbReference type="ARBA" id="ARBA00022614"/>
    </source>
</evidence>
<evidence type="ECO:0000256" key="2">
    <source>
        <dbReference type="ARBA" id="ARBA00022475"/>
    </source>
</evidence>
<keyword evidence="2" id="KW-1003">Cell membrane</keyword>
<dbReference type="GO" id="GO:0005886">
    <property type="term" value="C:plasma membrane"/>
    <property type="evidence" value="ECO:0007669"/>
    <property type="project" value="UniProtKB-SubCell"/>
</dbReference>
<dbReference type="InterPro" id="IPR032675">
    <property type="entry name" value="LRR_dom_sf"/>
</dbReference>
<keyword evidence="3" id="KW-0433">Leucine-rich repeat</keyword>
<dbReference type="InterPro" id="IPR003591">
    <property type="entry name" value="Leu-rich_rpt_typical-subtyp"/>
</dbReference>
<keyword evidence="4" id="KW-0732">Signal</keyword>
<dbReference type="AlphaFoldDB" id="A0A7J7G0Z7"/>
<dbReference type="Gene3D" id="3.80.10.10">
    <property type="entry name" value="Ribonuclease Inhibitor"/>
    <property type="match status" value="2"/>
</dbReference>
<proteinExistence type="predicted"/>
<reference evidence="7 8" key="2">
    <citation type="submission" date="2020-07" db="EMBL/GenBank/DDBJ databases">
        <title>Genome assembly of wild tea tree DASZ reveals pedigree and selection history of tea varieties.</title>
        <authorList>
            <person name="Zhang W."/>
        </authorList>
    </citation>
    <scope>NUCLEOTIDE SEQUENCE [LARGE SCALE GENOMIC DNA]</scope>
    <source>
        <strain evidence="8">cv. G240</strain>
        <tissue evidence="7">Leaf</tissue>
    </source>
</reference>
<evidence type="ECO:0000256" key="4">
    <source>
        <dbReference type="ARBA" id="ARBA00022729"/>
    </source>
</evidence>
<comment type="caution">
    <text evidence="7">The sequence shown here is derived from an EMBL/GenBank/DDBJ whole genome shotgun (WGS) entry which is preliminary data.</text>
</comment>
<dbReference type="FunFam" id="3.80.10.10:FF:000299">
    <property type="entry name" value="Piriformospora indica-insensitive protein 2"/>
    <property type="match status" value="1"/>
</dbReference>
<accession>A0A7J7G0Z7</accession>
<dbReference type="InterPro" id="IPR001611">
    <property type="entry name" value="Leu-rich_rpt"/>
</dbReference>
<evidence type="ECO:0000313" key="8">
    <source>
        <dbReference type="Proteomes" id="UP000593564"/>
    </source>
</evidence>
<dbReference type="SMART" id="SM00369">
    <property type="entry name" value="LRR_TYP"/>
    <property type="match status" value="3"/>
</dbReference>
<dbReference type="Pfam" id="PF13855">
    <property type="entry name" value="LRR_8"/>
    <property type="match status" value="1"/>
</dbReference>
<dbReference type="GO" id="GO:0006952">
    <property type="term" value="P:defense response"/>
    <property type="evidence" value="ECO:0007669"/>
    <property type="project" value="UniProtKB-ARBA"/>
</dbReference>
<protein>
    <submittedName>
        <fullName evidence="7">Uncharacterized protein</fullName>
    </submittedName>
</protein>
<sequence length="407" mass="44664">MVESNLASNAFSENLTINNGIFLPNLEFLLLVHNQLTGNIPSSLCNSSKLTMLILAANLFTGPVPKYLGNLIHLEHLTNCTSLEESGVGQNKLSGALPNSIGNLSNSLRKLSVSESIPKEIGSLRNVNVLALANSNLNGNIPSTLGEIESLQRLYLGGNNFHGSIPNEICLLRNLGELYAEQNKLSGSIPSCIENLRGLQVIKLSHNKLAFIPSSLWNLETLRYLNLSLNSLGGSLDPNIRPTRVIQIVDLSWNQISGSILRVIGSFQSLISLNLSRKSFSRPIPNTIGNLITLDFLVLGQSSVLNDPCAMTRKIKPITFRGFWITYKVTTSECDYDAQPHHFVQGSQAWCIVQQFHNFDLTPLTPSYLMVDKVCIRSPVSAFSDCRYRCPMASRNILALDSSGITP</sequence>
<dbReference type="PANTHER" id="PTHR48060:SF21">
    <property type="entry name" value="L DOMAIN-LIKE PROTEIN"/>
    <property type="match status" value="1"/>
</dbReference>
<evidence type="ECO:0000256" key="1">
    <source>
        <dbReference type="ARBA" id="ARBA00004236"/>
    </source>
</evidence>
<evidence type="ECO:0000256" key="5">
    <source>
        <dbReference type="ARBA" id="ARBA00022737"/>
    </source>
</evidence>
<dbReference type="PANTHER" id="PTHR48060">
    <property type="entry name" value="DNA DAMAGE-REPAIR/TOLERATION PROTEIN DRT100"/>
    <property type="match status" value="1"/>
</dbReference>
<organism evidence="7 8">
    <name type="scientific">Camellia sinensis</name>
    <name type="common">Tea plant</name>
    <name type="synonym">Thea sinensis</name>
    <dbReference type="NCBI Taxonomy" id="4442"/>
    <lineage>
        <taxon>Eukaryota</taxon>
        <taxon>Viridiplantae</taxon>
        <taxon>Streptophyta</taxon>
        <taxon>Embryophyta</taxon>
        <taxon>Tracheophyta</taxon>
        <taxon>Spermatophyta</taxon>
        <taxon>Magnoliopsida</taxon>
        <taxon>eudicotyledons</taxon>
        <taxon>Gunneridae</taxon>
        <taxon>Pentapetalae</taxon>
        <taxon>asterids</taxon>
        <taxon>Ericales</taxon>
        <taxon>Theaceae</taxon>
        <taxon>Camellia</taxon>
    </lineage>
</organism>
<name>A0A7J7G0Z7_CAMSI</name>
<evidence type="ECO:0000313" key="7">
    <source>
        <dbReference type="EMBL" id="KAF5934289.1"/>
    </source>
</evidence>
<dbReference type="Proteomes" id="UP000593564">
    <property type="component" value="Unassembled WGS sequence"/>
</dbReference>